<evidence type="ECO:0000313" key="1">
    <source>
        <dbReference type="EMBL" id="MCR2045524.1"/>
    </source>
</evidence>
<dbReference type="SUPFAM" id="SSF47413">
    <property type="entry name" value="lambda repressor-like DNA-binding domains"/>
    <property type="match status" value="1"/>
</dbReference>
<dbReference type="Gene3D" id="1.10.260.40">
    <property type="entry name" value="lambda repressor-like DNA-binding domains"/>
    <property type="match status" value="1"/>
</dbReference>
<dbReference type="InterPro" id="IPR001387">
    <property type="entry name" value="Cro/C1-type_HTH"/>
</dbReference>
<sequence length="69" mass="8249">MYKNLEAEMVRRGITRKDLAKSLDVRYATIIDKLKGRYSFTLDEAFKIKNKYFPTLSFEYLFETQRKSA</sequence>
<evidence type="ECO:0000313" key="2">
    <source>
        <dbReference type="Proteomes" id="UP001142078"/>
    </source>
</evidence>
<dbReference type="AlphaFoldDB" id="A0A9X2S6M3"/>
<reference evidence="1" key="1">
    <citation type="submission" date="2022-07" db="EMBL/GenBank/DDBJ databases">
        <title>Enhanced cultured diversity of the mouse gut microbiota enables custom-made synthetic communities.</title>
        <authorList>
            <person name="Afrizal A."/>
        </authorList>
    </citation>
    <scope>NUCLEOTIDE SEQUENCE</scope>
    <source>
        <strain evidence="1">DSM 29482</strain>
    </source>
</reference>
<dbReference type="GO" id="GO:0003677">
    <property type="term" value="F:DNA binding"/>
    <property type="evidence" value="ECO:0007669"/>
    <property type="project" value="InterPro"/>
</dbReference>
<name>A0A9X2S6M3_9FIRM</name>
<keyword evidence="2" id="KW-1185">Reference proteome</keyword>
<dbReference type="OrthoDB" id="2064246at2"/>
<comment type="caution">
    <text evidence="1">The sequence shown here is derived from an EMBL/GenBank/DDBJ whole genome shotgun (WGS) entry which is preliminary data.</text>
</comment>
<protein>
    <submittedName>
        <fullName evidence="1">Transcriptional regulator</fullName>
    </submittedName>
</protein>
<organism evidence="1 2">
    <name type="scientific">Anaerosalibacter massiliensis</name>
    <dbReference type="NCBI Taxonomy" id="1347392"/>
    <lineage>
        <taxon>Bacteria</taxon>
        <taxon>Bacillati</taxon>
        <taxon>Bacillota</taxon>
        <taxon>Tissierellia</taxon>
        <taxon>Tissierellales</taxon>
        <taxon>Sporanaerobacteraceae</taxon>
        <taxon>Anaerosalibacter</taxon>
    </lineage>
</organism>
<dbReference type="Proteomes" id="UP001142078">
    <property type="component" value="Unassembled WGS sequence"/>
</dbReference>
<proteinExistence type="predicted"/>
<dbReference type="InterPro" id="IPR010982">
    <property type="entry name" value="Lambda_DNA-bd_dom_sf"/>
</dbReference>
<gene>
    <name evidence="1" type="ORF">NSA23_15590</name>
</gene>
<accession>A0A9X2S6M3</accession>
<dbReference type="CDD" id="cd00093">
    <property type="entry name" value="HTH_XRE"/>
    <property type="match status" value="1"/>
</dbReference>
<dbReference type="RefSeq" id="WP_042678488.1">
    <property type="nucleotide sequence ID" value="NZ_CABKTM010000005.1"/>
</dbReference>
<dbReference type="EMBL" id="JANJZL010000019">
    <property type="protein sequence ID" value="MCR2045524.1"/>
    <property type="molecule type" value="Genomic_DNA"/>
</dbReference>